<dbReference type="AlphaFoldDB" id="B0C2Y4"/>
<dbReference type="EMBL" id="CP000828">
    <property type="protein sequence ID" value="ABW26200.1"/>
    <property type="molecule type" value="Genomic_DNA"/>
</dbReference>
<proteinExistence type="predicted"/>
<dbReference type="Pfam" id="PF00583">
    <property type="entry name" value="Acetyltransf_1"/>
    <property type="match status" value="1"/>
</dbReference>
<sequence length="132" mass="15217">MQRTYEELYPGHDYQHLRAVIDQYWSTDTPYWLVTPEHNAHEFLACLWLGTAVDQVTGDAYTHIFILYVDPEYRQQGLGTALLQKAEDWAAQQGDQQVGLQVFTNAHPALSLYEKLGYQPKAHLLVKPIQTQ</sequence>
<dbReference type="SUPFAM" id="SSF55729">
    <property type="entry name" value="Acyl-CoA N-acyltransferases (Nat)"/>
    <property type="match status" value="1"/>
</dbReference>
<dbReference type="InterPro" id="IPR016181">
    <property type="entry name" value="Acyl_CoA_acyltransferase"/>
</dbReference>
<dbReference type="PROSITE" id="PS51186">
    <property type="entry name" value="GNAT"/>
    <property type="match status" value="1"/>
</dbReference>
<keyword evidence="2" id="KW-0012">Acyltransferase</keyword>
<dbReference type="Gene3D" id="3.40.630.30">
    <property type="match status" value="1"/>
</dbReference>
<feature type="domain" description="N-acetyltransferase" evidence="3">
    <location>
        <begin position="3"/>
        <end position="132"/>
    </location>
</feature>
<protein>
    <submittedName>
        <fullName evidence="4">Acetyltransferase, gnat family</fullName>
    </submittedName>
</protein>
<dbReference type="OrthoDB" id="512204at2"/>
<dbReference type="CDD" id="cd04301">
    <property type="entry name" value="NAT_SF"/>
    <property type="match status" value="1"/>
</dbReference>
<dbReference type="STRING" id="329726.AM1_1163"/>
<dbReference type="HOGENOM" id="CLU_117539_0_0_3"/>
<dbReference type="PANTHER" id="PTHR43420:SF12">
    <property type="entry name" value="N-ACETYLTRANSFERASE DOMAIN-CONTAINING PROTEIN"/>
    <property type="match status" value="1"/>
</dbReference>
<dbReference type="Proteomes" id="UP000000268">
    <property type="component" value="Chromosome"/>
</dbReference>
<dbReference type="eggNOG" id="COG0456">
    <property type="taxonomic scope" value="Bacteria"/>
</dbReference>
<evidence type="ECO:0000259" key="3">
    <source>
        <dbReference type="PROSITE" id="PS51186"/>
    </source>
</evidence>
<gene>
    <name evidence="4" type="ordered locus">AM1_1163</name>
</gene>
<organism evidence="4 5">
    <name type="scientific">Acaryochloris marina (strain MBIC 11017)</name>
    <dbReference type="NCBI Taxonomy" id="329726"/>
    <lineage>
        <taxon>Bacteria</taxon>
        <taxon>Bacillati</taxon>
        <taxon>Cyanobacteriota</taxon>
        <taxon>Cyanophyceae</taxon>
        <taxon>Acaryochloridales</taxon>
        <taxon>Acaryochloridaceae</taxon>
        <taxon>Acaryochloris</taxon>
    </lineage>
</organism>
<dbReference type="KEGG" id="amr:AM1_1163"/>
<reference evidence="4 5" key="1">
    <citation type="journal article" date="2008" name="Proc. Natl. Acad. Sci. U.S.A.">
        <title>Niche adaptation and genome expansion in the chlorophyll d-producing cyanobacterium Acaryochloris marina.</title>
        <authorList>
            <person name="Swingley W.D."/>
            <person name="Chen M."/>
            <person name="Cheung P.C."/>
            <person name="Conrad A.L."/>
            <person name="Dejesa L.C."/>
            <person name="Hao J."/>
            <person name="Honchak B.M."/>
            <person name="Karbach L.E."/>
            <person name="Kurdoglu A."/>
            <person name="Lahiri S."/>
            <person name="Mastrian S.D."/>
            <person name="Miyashita H."/>
            <person name="Page L."/>
            <person name="Ramakrishna P."/>
            <person name="Satoh S."/>
            <person name="Sattley W.M."/>
            <person name="Shimada Y."/>
            <person name="Taylor H.L."/>
            <person name="Tomo T."/>
            <person name="Tsuchiya T."/>
            <person name="Wang Z.T."/>
            <person name="Raymond J."/>
            <person name="Mimuro M."/>
            <person name="Blankenship R.E."/>
            <person name="Touchman J.W."/>
        </authorList>
    </citation>
    <scope>NUCLEOTIDE SEQUENCE [LARGE SCALE GENOMIC DNA]</scope>
    <source>
        <strain evidence="5">MBIC 11017</strain>
    </source>
</reference>
<dbReference type="InterPro" id="IPR050680">
    <property type="entry name" value="YpeA/RimI_acetyltransf"/>
</dbReference>
<evidence type="ECO:0000313" key="5">
    <source>
        <dbReference type="Proteomes" id="UP000000268"/>
    </source>
</evidence>
<keyword evidence="1 4" id="KW-0808">Transferase</keyword>
<evidence type="ECO:0000256" key="2">
    <source>
        <dbReference type="ARBA" id="ARBA00023315"/>
    </source>
</evidence>
<keyword evidence="5" id="KW-1185">Reference proteome</keyword>
<evidence type="ECO:0000256" key="1">
    <source>
        <dbReference type="ARBA" id="ARBA00022679"/>
    </source>
</evidence>
<dbReference type="InterPro" id="IPR000182">
    <property type="entry name" value="GNAT_dom"/>
</dbReference>
<name>B0C2Y4_ACAM1</name>
<dbReference type="PANTHER" id="PTHR43420">
    <property type="entry name" value="ACETYLTRANSFERASE"/>
    <property type="match status" value="1"/>
</dbReference>
<accession>B0C2Y4</accession>
<dbReference type="GO" id="GO:0016747">
    <property type="term" value="F:acyltransferase activity, transferring groups other than amino-acyl groups"/>
    <property type="evidence" value="ECO:0007669"/>
    <property type="project" value="InterPro"/>
</dbReference>
<evidence type="ECO:0000313" key="4">
    <source>
        <dbReference type="EMBL" id="ABW26200.1"/>
    </source>
</evidence>